<dbReference type="CDD" id="cd00609">
    <property type="entry name" value="AAT_like"/>
    <property type="match status" value="1"/>
</dbReference>
<sequence>MTDILTRLPQPKPGIMDIHAYVGGKSKIEGVKEPIKLSSNENALGTSALAVAAYDEARAKLFRYPDGLASPLRDAVSKYHDLEPERLIFGNGSDEVFGMLNQTYLTPGDNIVTGEFGFLAYRISAQACQSEVRLAPEPELRVEIPRILELVDARTKIVYISNPANPTGTWNTPEEIAYLRAELDPSVILVIDEAYAEFADEPTWETSFGIARAHDNIVVTRTFSKIHGLAGLRVGFGYAPIGMIEAMERMRMPFNINLPAQYAAAAALQDQAHIDASRQQVLNWRPRLIQEIRALGYRVERSAGNFLLIHFDSEQAASDANDHLMREGIIIRWVKNYGLPNALRVTVGKDDENRAFLEALGRFKS</sequence>
<keyword evidence="5 9" id="KW-0032">Aminotransferase</keyword>
<keyword evidence="9" id="KW-0028">Amino-acid biosynthesis</keyword>
<comment type="caution">
    <text evidence="11">The sequence shown here is derived from an EMBL/GenBank/DDBJ whole genome shotgun (WGS) entry which is preliminary data.</text>
</comment>
<evidence type="ECO:0000259" key="10">
    <source>
        <dbReference type="Pfam" id="PF00155"/>
    </source>
</evidence>
<gene>
    <name evidence="9 11" type="primary">hisC</name>
    <name evidence="11" type="ORF">PQU98_07855</name>
</gene>
<dbReference type="InterPro" id="IPR005861">
    <property type="entry name" value="HisP_aminotrans"/>
</dbReference>
<accession>A0ABT5HIG9</accession>
<dbReference type="Gene3D" id="3.40.640.10">
    <property type="entry name" value="Type I PLP-dependent aspartate aminotransferase-like (Major domain)"/>
    <property type="match status" value="1"/>
</dbReference>
<feature type="modified residue" description="N6-(pyridoxal phosphate)lysine" evidence="9">
    <location>
        <position position="225"/>
    </location>
</feature>
<evidence type="ECO:0000313" key="11">
    <source>
        <dbReference type="EMBL" id="MDC7676039.1"/>
    </source>
</evidence>
<dbReference type="SUPFAM" id="SSF53383">
    <property type="entry name" value="PLP-dependent transferases"/>
    <property type="match status" value="1"/>
</dbReference>
<evidence type="ECO:0000256" key="6">
    <source>
        <dbReference type="ARBA" id="ARBA00022679"/>
    </source>
</evidence>
<keyword evidence="6 9" id="KW-0808">Transferase</keyword>
<dbReference type="GO" id="GO:0004400">
    <property type="term" value="F:histidinol-phosphate transaminase activity"/>
    <property type="evidence" value="ECO:0007669"/>
    <property type="project" value="UniProtKB-EC"/>
</dbReference>
<comment type="pathway">
    <text evidence="2 9">Amino-acid biosynthesis; L-histidine biosynthesis; L-histidine from 5-phospho-alpha-D-ribose 1-diphosphate: step 7/9.</text>
</comment>
<evidence type="ECO:0000256" key="9">
    <source>
        <dbReference type="HAMAP-Rule" id="MF_01023"/>
    </source>
</evidence>
<name>A0ABT5HIG9_9CAUL</name>
<dbReference type="Proteomes" id="UP001218579">
    <property type="component" value="Unassembled WGS sequence"/>
</dbReference>
<organism evidence="11 12">
    <name type="scientific">Asticcacaulis machinosus</name>
    <dbReference type="NCBI Taxonomy" id="2984211"/>
    <lineage>
        <taxon>Bacteria</taxon>
        <taxon>Pseudomonadati</taxon>
        <taxon>Pseudomonadota</taxon>
        <taxon>Alphaproteobacteria</taxon>
        <taxon>Caulobacterales</taxon>
        <taxon>Caulobacteraceae</taxon>
        <taxon>Asticcacaulis</taxon>
    </lineage>
</organism>
<dbReference type="HAMAP" id="MF_01023">
    <property type="entry name" value="HisC_aminotrans_2"/>
    <property type="match status" value="1"/>
</dbReference>
<evidence type="ECO:0000256" key="7">
    <source>
        <dbReference type="ARBA" id="ARBA00022898"/>
    </source>
</evidence>
<dbReference type="PANTHER" id="PTHR43643:SF3">
    <property type="entry name" value="HISTIDINOL-PHOSPHATE AMINOTRANSFERASE"/>
    <property type="match status" value="1"/>
</dbReference>
<dbReference type="EMBL" id="JAQQKV010000001">
    <property type="protein sequence ID" value="MDC7676039.1"/>
    <property type="molecule type" value="Genomic_DNA"/>
</dbReference>
<dbReference type="EC" id="2.6.1.9" evidence="9"/>
<dbReference type="InterPro" id="IPR004839">
    <property type="entry name" value="Aminotransferase_I/II_large"/>
</dbReference>
<evidence type="ECO:0000256" key="5">
    <source>
        <dbReference type="ARBA" id="ARBA00022576"/>
    </source>
</evidence>
<comment type="similarity">
    <text evidence="3 9">Belongs to the class-II pyridoxal-phosphate-dependent aminotransferase family. Histidinol-phosphate aminotransferase subfamily.</text>
</comment>
<reference evidence="11 12" key="1">
    <citation type="submission" date="2023-01" db="EMBL/GenBank/DDBJ databases">
        <title>Novel species of the genus Asticcacaulis isolated from rivers.</title>
        <authorList>
            <person name="Lu H."/>
        </authorList>
    </citation>
    <scope>NUCLEOTIDE SEQUENCE [LARGE SCALE GENOMIC DNA]</scope>
    <source>
        <strain evidence="11 12">LKC15W</strain>
    </source>
</reference>
<dbReference type="Gene3D" id="3.90.1150.10">
    <property type="entry name" value="Aspartate Aminotransferase, domain 1"/>
    <property type="match status" value="1"/>
</dbReference>
<dbReference type="InterPro" id="IPR015422">
    <property type="entry name" value="PyrdxlP-dep_Trfase_small"/>
</dbReference>
<evidence type="ECO:0000256" key="3">
    <source>
        <dbReference type="ARBA" id="ARBA00007970"/>
    </source>
</evidence>
<comment type="subunit">
    <text evidence="4 9">Homodimer.</text>
</comment>
<comment type="cofactor">
    <cofactor evidence="1 9">
        <name>pyridoxal 5'-phosphate</name>
        <dbReference type="ChEBI" id="CHEBI:597326"/>
    </cofactor>
</comment>
<keyword evidence="9" id="KW-0368">Histidine biosynthesis</keyword>
<dbReference type="RefSeq" id="WP_272744347.1">
    <property type="nucleotide sequence ID" value="NZ_JAQQKV010000001.1"/>
</dbReference>
<protein>
    <recommendedName>
        <fullName evidence="9">Histidinol-phosphate aminotransferase</fullName>
        <ecNumber evidence="9">2.6.1.9</ecNumber>
    </recommendedName>
    <alternativeName>
        <fullName evidence="9">Imidazole acetol-phosphate transaminase</fullName>
    </alternativeName>
</protein>
<evidence type="ECO:0000256" key="1">
    <source>
        <dbReference type="ARBA" id="ARBA00001933"/>
    </source>
</evidence>
<evidence type="ECO:0000256" key="4">
    <source>
        <dbReference type="ARBA" id="ARBA00011738"/>
    </source>
</evidence>
<dbReference type="Pfam" id="PF00155">
    <property type="entry name" value="Aminotran_1_2"/>
    <property type="match status" value="1"/>
</dbReference>
<keyword evidence="7 9" id="KW-0663">Pyridoxal phosphate</keyword>
<dbReference type="NCBIfam" id="TIGR01141">
    <property type="entry name" value="hisC"/>
    <property type="match status" value="1"/>
</dbReference>
<dbReference type="InterPro" id="IPR050106">
    <property type="entry name" value="HistidinolP_aminotransfase"/>
</dbReference>
<dbReference type="PANTHER" id="PTHR43643">
    <property type="entry name" value="HISTIDINOL-PHOSPHATE AMINOTRANSFERASE 2"/>
    <property type="match status" value="1"/>
</dbReference>
<proteinExistence type="inferred from homology"/>
<comment type="catalytic activity">
    <reaction evidence="8 9">
        <text>L-histidinol phosphate + 2-oxoglutarate = 3-(imidazol-4-yl)-2-oxopropyl phosphate + L-glutamate</text>
        <dbReference type="Rhea" id="RHEA:23744"/>
        <dbReference type="ChEBI" id="CHEBI:16810"/>
        <dbReference type="ChEBI" id="CHEBI:29985"/>
        <dbReference type="ChEBI" id="CHEBI:57766"/>
        <dbReference type="ChEBI" id="CHEBI:57980"/>
        <dbReference type="EC" id="2.6.1.9"/>
    </reaction>
</comment>
<evidence type="ECO:0000256" key="2">
    <source>
        <dbReference type="ARBA" id="ARBA00005011"/>
    </source>
</evidence>
<feature type="domain" description="Aminotransferase class I/classII large" evidence="10">
    <location>
        <begin position="33"/>
        <end position="360"/>
    </location>
</feature>
<dbReference type="InterPro" id="IPR015421">
    <property type="entry name" value="PyrdxlP-dep_Trfase_major"/>
</dbReference>
<evidence type="ECO:0000313" key="12">
    <source>
        <dbReference type="Proteomes" id="UP001218579"/>
    </source>
</evidence>
<keyword evidence="12" id="KW-1185">Reference proteome</keyword>
<dbReference type="InterPro" id="IPR015424">
    <property type="entry name" value="PyrdxlP-dep_Trfase"/>
</dbReference>
<evidence type="ECO:0000256" key="8">
    <source>
        <dbReference type="ARBA" id="ARBA00047481"/>
    </source>
</evidence>